<dbReference type="GeneTree" id="ENSGT00940000162699"/>
<dbReference type="Pfam" id="PF14922">
    <property type="entry name" value="FWWh"/>
    <property type="match status" value="1"/>
</dbReference>
<proteinExistence type="inferred from homology"/>
<dbReference type="FunCoup" id="A0A5F8GKW8">
    <property type="interactions" value="16"/>
</dbReference>
<dbReference type="AlphaFoldDB" id="A0A5F8GKW8"/>
<feature type="region of interest" description="Disordered" evidence="2">
    <location>
        <begin position="478"/>
        <end position="500"/>
    </location>
</feature>
<dbReference type="OMA" id="NNPRAYT"/>
<evidence type="ECO:0000256" key="2">
    <source>
        <dbReference type="SAM" id="MobiDB-lite"/>
    </source>
</evidence>
<dbReference type="Ensembl" id="ENSMODT00000057777.1">
    <property type="protein sequence ID" value="ENSMODP00000048155.1"/>
    <property type="gene ID" value="ENSMODG00000002386.4"/>
</dbReference>
<reference evidence="3" key="2">
    <citation type="submission" date="2025-08" db="UniProtKB">
        <authorList>
            <consortium name="Ensembl"/>
        </authorList>
    </citation>
    <scope>IDENTIFICATION</scope>
</reference>
<dbReference type="InterPro" id="IPR029417">
    <property type="entry name" value="FAM227"/>
</dbReference>
<dbReference type="STRING" id="13616.ENSMODP00000048155"/>
<dbReference type="PANTHER" id="PTHR33560:SF2">
    <property type="entry name" value="PROTEIN FAM227B"/>
    <property type="match status" value="1"/>
</dbReference>
<evidence type="ECO:0000256" key="1">
    <source>
        <dbReference type="ARBA" id="ARBA00008666"/>
    </source>
</evidence>
<dbReference type="Proteomes" id="UP000002280">
    <property type="component" value="Chromosome 1"/>
</dbReference>
<evidence type="ECO:0000313" key="3">
    <source>
        <dbReference type="Ensembl" id="ENSMODP00000048155.1"/>
    </source>
</evidence>
<dbReference type="InParanoid" id="A0A5F8GKW8"/>
<sequence length="500" mass="59596">MDKLKEECSFDAIHKHLCEHVPTQHKALLEMEFRLKDLYGDFVEHVTRFLNFPPTPAYSEKEKKLVEIKKMIEKFKKKRILMYPYRTTEKKSIENYTFPGFKANKSTKLPRHLEATEIFLYVLKTQKLERKSFKIWLPLLLSESSIELLKDAFWWWFLHKFKPNQCDQDHLFDRISENYVSFIVRVPNYEKDTFFKLYPDCLSQAIYTIFQEAFPDSSHLFDDEFKEELVTTIFQWVTGVIPPRRVWTRWNLGRLEENTIHGTIKRFIEIEDQKLKCRNLLDKKMEFDLEKLIMDYRNVLLPSPEEPVAKKESHLVGLGPQFCRILFTLGGQSPLVAYYMKVHEIGRNPKLPYSNIQMTQIYQWPATEGQTYNEVITESRKIFAKNKAAHKIESKYIKDEIREIQQKHREHNRMFESFKDKAKQRPEEAMHDCRKYLEKLREVQKKAAISRTPSEVVAGAIASIPYFACLPTLHHHFQEEEEAQEEKKPDDQKSSTFSLY</sequence>
<accession>A0A5F8GKW8</accession>
<evidence type="ECO:0000313" key="4">
    <source>
        <dbReference type="Proteomes" id="UP000002280"/>
    </source>
</evidence>
<keyword evidence="4" id="KW-1185">Reference proteome</keyword>
<dbReference type="PANTHER" id="PTHR33560">
    <property type="entry name" value="PROTEIN FAM227B"/>
    <property type="match status" value="1"/>
</dbReference>
<protein>
    <recommendedName>
        <fullName evidence="5">Family with sequence similarity 227 member B</fullName>
    </recommendedName>
</protein>
<organism evidence="3 4">
    <name type="scientific">Monodelphis domestica</name>
    <name type="common">Gray short-tailed opossum</name>
    <dbReference type="NCBI Taxonomy" id="13616"/>
    <lineage>
        <taxon>Eukaryota</taxon>
        <taxon>Metazoa</taxon>
        <taxon>Chordata</taxon>
        <taxon>Craniata</taxon>
        <taxon>Vertebrata</taxon>
        <taxon>Euteleostomi</taxon>
        <taxon>Mammalia</taxon>
        <taxon>Metatheria</taxon>
        <taxon>Didelphimorphia</taxon>
        <taxon>Didelphidae</taxon>
        <taxon>Monodelphis</taxon>
    </lineage>
</organism>
<comment type="similarity">
    <text evidence="1">Belongs to the FAM227 family.</text>
</comment>
<reference evidence="3" key="3">
    <citation type="submission" date="2025-09" db="UniProtKB">
        <authorList>
            <consortium name="Ensembl"/>
        </authorList>
    </citation>
    <scope>IDENTIFICATION</scope>
</reference>
<name>A0A5F8GKW8_MONDO</name>
<reference evidence="3 4" key="1">
    <citation type="journal article" date="2007" name="Nature">
        <title>Genome of the marsupial Monodelphis domestica reveals innovation in non-coding sequences.</title>
        <authorList>
            <person name="Mikkelsen T.S."/>
            <person name="Wakefield M.J."/>
            <person name="Aken B."/>
            <person name="Amemiya C.T."/>
            <person name="Chang J.L."/>
            <person name="Duke S."/>
            <person name="Garber M."/>
            <person name="Gentles A.J."/>
            <person name="Goodstadt L."/>
            <person name="Heger A."/>
            <person name="Jurka J."/>
            <person name="Kamal M."/>
            <person name="Mauceli E."/>
            <person name="Searle S.M."/>
            <person name="Sharpe T."/>
            <person name="Baker M.L."/>
            <person name="Batzer M.A."/>
            <person name="Benos P.V."/>
            <person name="Belov K."/>
            <person name="Clamp M."/>
            <person name="Cook A."/>
            <person name="Cuff J."/>
            <person name="Das R."/>
            <person name="Davidow L."/>
            <person name="Deakin J.E."/>
            <person name="Fazzari M.J."/>
            <person name="Glass J.L."/>
            <person name="Grabherr M."/>
            <person name="Greally J.M."/>
            <person name="Gu W."/>
            <person name="Hore T.A."/>
            <person name="Huttley G.A."/>
            <person name="Kleber M."/>
            <person name="Jirtle R.L."/>
            <person name="Koina E."/>
            <person name="Lee J.T."/>
            <person name="Mahony S."/>
            <person name="Marra M.A."/>
            <person name="Miller R.D."/>
            <person name="Nicholls R.D."/>
            <person name="Oda M."/>
            <person name="Papenfuss A.T."/>
            <person name="Parra Z.E."/>
            <person name="Pollock D.D."/>
            <person name="Ray D.A."/>
            <person name="Schein J.E."/>
            <person name="Speed T.P."/>
            <person name="Thompson K."/>
            <person name="VandeBerg J.L."/>
            <person name="Wade C.M."/>
            <person name="Walker J.A."/>
            <person name="Waters P.D."/>
            <person name="Webber C."/>
            <person name="Weidman J.R."/>
            <person name="Xie X."/>
            <person name="Zody M.C."/>
            <person name="Baldwin J."/>
            <person name="Abdouelleil A."/>
            <person name="Abdulkadir J."/>
            <person name="Abebe A."/>
            <person name="Abera B."/>
            <person name="Abreu J."/>
            <person name="Acer S.C."/>
            <person name="Aftuck L."/>
            <person name="Alexander A."/>
            <person name="An P."/>
            <person name="Anderson E."/>
            <person name="Anderson S."/>
            <person name="Arachi H."/>
            <person name="Azer M."/>
            <person name="Bachantsang P."/>
            <person name="Barry A."/>
            <person name="Bayul T."/>
            <person name="Berlin A."/>
            <person name="Bessette D."/>
            <person name="Bloom T."/>
            <person name="Bloom T."/>
            <person name="Boguslavskiy L."/>
            <person name="Bonnet C."/>
            <person name="Boukhgalter B."/>
            <person name="Bourzgui I."/>
            <person name="Brown A."/>
            <person name="Cahill P."/>
            <person name="Channer S."/>
            <person name="Cheshatsang Y."/>
            <person name="Chuda L."/>
            <person name="Citroen M."/>
            <person name="Collymore A."/>
            <person name="Cooke P."/>
            <person name="Costello M."/>
            <person name="D'Aco K."/>
            <person name="Daza R."/>
            <person name="De Haan G."/>
            <person name="DeGray S."/>
            <person name="DeMaso C."/>
            <person name="Dhargay N."/>
            <person name="Dooley K."/>
            <person name="Dooley E."/>
            <person name="Doricent M."/>
            <person name="Dorje P."/>
            <person name="Dorjee K."/>
            <person name="Dupes A."/>
            <person name="Elong R."/>
            <person name="Falk J."/>
            <person name="Farina A."/>
            <person name="Faro S."/>
            <person name="Ferguson D."/>
            <person name="Fisher S."/>
            <person name="Foley C.D."/>
            <person name="Franke A."/>
            <person name="Friedrich D."/>
            <person name="Gadbois L."/>
            <person name="Gearin G."/>
            <person name="Gearin C.R."/>
            <person name="Giannoukos G."/>
            <person name="Goode T."/>
            <person name="Graham J."/>
            <person name="Grandbois E."/>
            <person name="Grewal S."/>
            <person name="Gyaltsen K."/>
            <person name="Hafez N."/>
            <person name="Hagos B."/>
            <person name="Hall J."/>
            <person name="Henson C."/>
            <person name="Hollinger A."/>
            <person name="Honan T."/>
            <person name="Huard M.D."/>
            <person name="Hughes L."/>
            <person name="Hurhula B."/>
            <person name="Husby M.E."/>
            <person name="Kamat A."/>
            <person name="Kanga B."/>
            <person name="Kashin S."/>
            <person name="Khazanovich D."/>
            <person name="Kisner P."/>
            <person name="Lance K."/>
            <person name="Lara M."/>
            <person name="Lee W."/>
            <person name="Lennon N."/>
            <person name="Letendre F."/>
            <person name="LeVine R."/>
            <person name="Lipovsky A."/>
            <person name="Liu X."/>
            <person name="Liu J."/>
            <person name="Liu S."/>
            <person name="Lokyitsang T."/>
            <person name="Lokyitsang Y."/>
            <person name="Lubonja R."/>
            <person name="Lui A."/>
            <person name="MacDonald P."/>
            <person name="Magnisalis V."/>
            <person name="Maru K."/>
            <person name="Matthews C."/>
            <person name="McCusker W."/>
            <person name="McDonough S."/>
            <person name="Mehta T."/>
            <person name="Meldrim J."/>
            <person name="Meneus L."/>
            <person name="Mihai O."/>
            <person name="Mihalev A."/>
            <person name="Mihova T."/>
            <person name="Mittelman R."/>
            <person name="Mlenga V."/>
            <person name="Montmayeur A."/>
            <person name="Mulrain L."/>
            <person name="Navidi A."/>
            <person name="Naylor J."/>
            <person name="Negash T."/>
            <person name="Nguyen T."/>
            <person name="Nguyen N."/>
            <person name="Nicol R."/>
            <person name="Norbu C."/>
            <person name="Norbu N."/>
            <person name="Novod N."/>
            <person name="O'Neill B."/>
            <person name="Osman S."/>
            <person name="Markiewicz E."/>
            <person name="Oyono O.L."/>
            <person name="Patti C."/>
            <person name="Phunkhang P."/>
            <person name="Pierre F."/>
            <person name="Priest M."/>
            <person name="Raghuraman S."/>
            <person name="Rege F."/>
            <person name="Reyes R."/>
            <person name="Rise C."/>
            <person name="Rogov P."/>
            <person name="Ross K."/>
            <person name="Ryan E."/>
            <person name="Settipalli S."/>
            <person name="Shea T."/>
            <person name="Sherpa N."/>
            <person name="Shi L."/>
            <person name="Shih D."/>
            <person name="Sparrow T."/>
            <person name="Spaulding J."/>
            <person name="Stalker J."/>
            <person name="Stange-Thomann N."/>
            <person name="Stavropoulos S."/>
            <person name="Stone C."/>
            <person name="Strader C."/>
            <person name="Tesfaye S."/>
            <person name="Thomson T."/>
            <person name="Thoulutsang Y."/>
            <person name="Thoulutsang D."/>
            <person name="Topham K."/>
            <person name="Topping I."/>
            <person name="Tsamla T."/>
            <person name="Vassiliev H."/>
            <person name="Vo A."/>
            <person name="Wangchuk T."/>
            <person name="Wangdi T."/>
            <person name="Weiand M."/>
            <person name="Wilkinson J."/>
            <person name="Wilson A."/>
            <person name="Yadav S."/>
            <person name="Young G."/>
            <person name="Yu Q."/>
            <person name="Zembek L."/>
            <person name="Zhong D."/>
            <person name="Zimmer A."/>
            <person name="Zwirko Z."/>
            <person name="Jaffe D.B."/>
            <person name="Alvarez P."/>
            <person name="Brockman W."/>
            <person name="Butler J."/>
            <person name="Chin C."/>
            <person name="Gnerre S."/>
            <person name="MacCallum I."/>
            <person name="Graves J.A."/>
            <person name="Ponting C.P."/>
            <person name="Breen M."/>
            <person name="Samollow P.B."/>
            <person name="Lander E.S."/>
            <person name="Lindblad-Toh K."/>
        </authorList>
    </citation>
    <scope>NUCLEOTIDE SEQUENCE [LARGE SCALE GENOMIC DNA]</scope>
</reference>
<dbReference type="Bgee" id="ENSMODG00000002386">
    <property type="expression patterns" value="Expressed in spermatocyte and 17 other cell types or tissues"/>
</dbReference>
<evidence type="ECO:0008006" key="5">
    <source>
        <dbReference type="Google" id="ProtNLM"/>
    </source>
</evidence>